<feature type="compositionally biased region" description="Low complexity" evidence="1">
    <location>
        <begin position="1"/>
        <end position="10"/>
    </location>
</feature>
<name>A0A0E0M2C4_ORYPU</name>
<feature type="transmembrane region" description="Helical" evidence="2">
    <location>
        <begin position="87"/>
        <end position="114"/>
    </location>
</feature>
<evidence type="ECO:0000313" key="3">
    <source>
        <dbReference type="EnsemblPlants" id="OPUNC09G12110.1"/>
    </source>
</evidence>
<keyword evidence="2" id="KW-0472">Membrane</keyword>
<feature type="compositionally biased region" description="Basic residues" evidence="1">
    <location>
        <begin position="17"/>
        <end position="27"/>
    </location>
</feature>
<feature type="transmembrane region" description="Helical" evidence="2">
    <location>
        <begin position="63"/>
        <end position="81"/>
    </location>
</feature>
<evidence type="ECO:0000256" key="1">
    <source>
        <dbReference type="SAM" id="MobiDB-lite"/>
    </source>
</evidence>
<reference evidence="3" key="1">
    <citation type="submission" date="2015-04" db="UniProtKB">
        <authorList>
            <consortium name="EnsemblPlants"/>
        </authorList>
    </citation>
    <scope>IDENTIFICATION</scope>
</reference>
<sequence length="156" mass="16620">MARAVVQVVGSPPPRPRSPRRVSRHRLPLFSPRPPSSLRCQRYRQRRRGGAHRRRRDDEGIRAAGGGGGGAMALGAVFHGAQLMLDLAVAGLSLVVALGLFAVVTAVLCSAAFLHHSKPVAHALLLITTARHHNPPRLGMRLFGAGPVEASEANES</sequence>
<dbReference type="Proteomes" id="UP000026962">
    <property type="component" value="Chromosome 9"/>
</dbReference>
<keyword evidence="2" id="KW-0812">Transmembrane</keyword>
<dbReference type="eggNOG" id="ENOG502R5NW">
    <property type="taxonomic scope" value="Eukaryota"/>
</dbReference>
<feature type="region of interest" description="Disordered" evidence="1">
    <location>
        <begin position="1"/>
        <end position="65"/>
    </location>
</feature>
<dbReference type="EnsemblPlants" id="OPUNC09G12110.1">
    <property type="protein sequence ID" value="OPUNC09G12110.1"/>
    <property type="gene ID" value="OPUNC09G12110"/>
</dbReference>
<keyword evidence="2" id="KW-1133">Transmembrane helix</keyword>
<proteinExistence type="predicted"/>
<feature type="compositionally biased region" description="Basic residues" evidence="1">
    <location>
        <begin position="41"/>
        <end position="55"/>
    </location>
</feature>
<keyword evidence="4" id="KW-1185">Reference proteome</keyword>
<evidence type="ECO:0000313" key="4">
    <source>
        <dbReference type="Proteomes" id="UP000026962"/>
    </source>
</evidence>
<dbReference type="Gramene" id="OPUNC09G12110.1">
    <property type="protein sequence ID" value="OPUNC09G12110.1"/>
    <property type="gene ID" value="OPUNC09G12110"/>
</dbReference>
<protein>
    <submittedName>
        <fullName evidence="3">Uncharacterized protein</fullName>
    </submittedName>
</protein>
<dbReference type="AlphaFoldDB" id="A0A0E0M2C4"/>
<evidence type="ECO:0000256" key="2">
    <source>
        <dbReference type="SAM" id="Phobius"/>
    </source>
</evidence>
<dbReference type="HOGENOM" id="CLU_1689564_0_0_1"/>
<accession>A0A0E0M2C4</accession>
<reference evidence="3" key="2">
    <citation type="submission" date="2018-05" db="EMBL/GenBank/DDBJ databases">
        <title>OpunRS2 (Oryza punctata Reference Sequence Version 2).</title>
        <authorList>
            <person name="Zhang J."/>
            <person name="Kudrna D."/>
            <person name="Lee S."/>
            <person name="Talag J."/>
            <person name="Welchert J."/>
            <person name="Wing R.A."/>
        </authorList>
    </citation>
    <scope>NUCLEOTIDE SEQUENCE [LARGE SCALE GENOMIC DNA]</scope>
</reference>
<organism evidence="3">
    <name type="scientific">Oryza punctata</name>
    <name type="common">Red rice</name>
    <dbReference type="NCBI Taxonomy" id="4537"/>
    <lineage>
        <taxon>Eukaryota</taxon>
        <taxon>Viridiplantae</taxon>
        <taxon>Streptophyta</taxon>
        <taxon>Embryophyta</taxon>
        <taxon>Tracheophyta</taxon>
        <taxon>Spermatophyta</taxon>
        <taxon>Magnoliopsida</taxon>
        <taxon>Liliopsida</taxon>
        <taxon>Poales</taxon>
        <taxon>Poaceae</taxon>
        <taxon>BOP clade</taxon>
        <taxon>Oryzoideae</taxon>
        <taxon>Oryzeae</taxon>
        <taxon>Oryzinae</taxon>
        <taxon>Oryza</taxon>
    </lineage>
</organism>